<evidence type="ECO:0000256" key="1">
    <source>
        <dbReference type="ARBA" id="ARBA00023002"/>
    </source>
</evidence>
<evidence type="ECO:0000313" key="5">
    <source>
        <dbReference type="Proteomes" id="UP001603978"/>
    </source>
</evidence>
<feature type="domain" description="Gfo/Idh/MocA-like oxidoreductase N-terminal" evidence="2">
    <location>
        <begin position="5"/>
        <end position="122"/>
    </location>
</feature>
<keyword evidence="1" id="KW-0560">Oxidoreductase</keyword>
<feature type="domain" description="GFO/IDH/MocA-like oxidoreductase" evidence="3">
    <location>
        <begin position="134"/>
        <end position="261"/>
    </location>
</feature>
<dbReference type="SUPFAM" id="SSF51735">
    <property type="entry name" value="NAD(P)-binding Rossmann-fold domains"/>
    <property type="match status" value="1"/>
</dbReference>
<proteinExistence type="predicted"/>
<dbReference type="InterPro" id="IPR000683">
    <property type="entry name" value="Gfo/Idh/MocA-like_OxRdtase_N"/>
</dbReference>
<evidence type="ECO:0000259" key="3">
    <source>
        <dbReference type="Pfam" id="PF22725"/>
    </source>
</evidence>
<sequence length="354" mass="37428">MADVLRFGVVGLSSDHVWHLLDALRRQDGVEVVAVAEPSPALRERAATEIPGVTGHESAGQLLDCGSLDAVLVCCDNAAKAVVVPAALARGIAVYQDKPLAATVAQASAIAKALAEHGGTLMCAWHTVFDPLYDEVGELVRGGLIGDVRFARGLAGHAGLTGLGVSGDFRAWLTDPERGGGGSFVDQAGYVLTAFADYVGPVRRISGFGGRIDPGLPARIEDNTAAIVEFESGALGSVDTRWGQIGPLPLRYAFHGGKGTVSCFYDRWEIVTEAARLDGWDPMPAPPGLHGFRRAVQPRSGYDDEARYFVEHLRSGEPMKRAVSVESALHVQSMIAAYYASVEQGTAQLVDPAP</sequence>
<dbReference type="Gene3D" id="3.30.360.10">
    <property type="entry name" value="Dihydrodipicolinate Reductase, domain 2"/>
    <property type="match status" value="1"/>
</dbReference>
<dbReference type="EMBL" id="JBICRM010000018">
    <property type="protein sequence ID" value="MFG1706947.1"/>
    <property type="molecule type" value="Genomic_DNA"/>
</dbReference>
<gene>
    <name evidence="4" type="ORF">ACFLIM_27515</name>
</gene>
<protein>
    <submittedName>
        <fullName evidence="4">Gfo/Idh/MocA family protein</fullName>
    </submittedName>
</protein>
<evidence type="ECO:0000259" key="2">
    <source>
        <dbReference type="Pfam" id="PF01408"/>
    </source>
</evidence>
<dbReference type="PANTHER" id="PTHR43818:SF11">
    <property type="entry name" value="BCDNA.GH03377"/>
    <property type="match status" value="1"/>
</dbReference>
<keyword evidence="5" id="KW-1185">Reference proteome</keyword>
<dbReference type="InterPro" id="IPR050463">
    <property type="entry name" value="Gfo/Idh/MocA_oxidrdct_glycsds"/>
</dbReference>
<dbReference type="InterPro" id="IPR036291">
    <property type="entry name" value="NAD(P)-bd_dom_sf"/>
</dbReference>
<dbReference type="Pfam" id="PF22725">
    <property type="entry name" value="GFO_IDH_MocA_C3"/>
    <property type="match status" value="1"/>
</dbReference>
<dbReference type="Pfam" id="PF01408">
    <property type="entry name" value="GFO_IDH_MocA"/>
    <property type="match status" value="1"/>
</dbReference>
<dbReference type="Gene3D" id="3.40.50.720">
    <property type="entry name" value="NAD(P)-binding Rossmann-like Domain"/>
    <property type="match status" value="1"/>
</dbReference>
<evidence type="ECO:0000313" key="4">
    <source>
        <dbReference type="EMBL" id="MFG1706947.1"/>
    </source>
</evidence>
<comment type="caution">
    <text evidence="4">The sequence shown here is derived from an EMBL/GenBank/DDBJ whole genome shotgun (WGS) entry which is preliminary data.</text>
</comment>
<dbReference type="Proteomes" id="UP001603978">
    <property type="component" value="Unassembled WGS sequence"/>
</dbReference>
<dbReference type="RefSeq" id="WP_393170253.1">
    <property type="nucleotide sequence ID" value="NZ_JBICRM010000018.1"/>
</dbReference>
<accession>A0ABW7AI09</accession>
<organism evidence="4 5">
    <name type="scientific">Nonomuraea marmarensis</name>
    <dbReference type="NCBI Taxonomy" id="3351344"/>
    <lineage>
        <taxon>Bacteria</taxon>
        <taxon>Bacillati</taxon>
        <taxon>Actinomycetota</taxon>
        <taxon>Actinomycetes</taxon>
        <taxon>Streptosporangiales</taxon>
        <taxon>Streptosporangiaceae</taxon>
        <taxon>Nonomuraea</taxon>
    </lineage>
</organism>
<dbReference type="InterPro" id="IPR055170">
    <property type="entry name" value="GFO_IDH_MocA-like_dom"/>
</dbReference>
<dbReference type="PANTHER" id="PTHR43818">
    <property type="entry name" value="BCDNA.GH03377"/>
    <property type="match status" value="1"/>
</dbReference>
<name>A0ABW7AI09_9ACTN</name>
<reference evidence="4 5" key="1">
    <citation type="submission" date="2024-10" db="EMBL/GenBank/DDBJ databases">
        <authorList>
            <person name="Topkara A.R."/>
            <person name="Saygin H."/>
        </authorList>
    </citation>
    <scope>NUCLEOTIDE SEQUENCE [LARGE SCALE GENOMIC DNA]</scope>
    <source>
        <strain evidence="4 5">M3C6</strain>
    </source>
</reference>
<dbReference type="SUPFAM" id="SSF55347">
    <property type="entry name" value="Glyceraldehyde-3-phosphate dehydrogenase-like, C-terminal domain"/>
    <property type="match status" value="1"/>
</dbReference>